<comment type="similarity">
    <text evidence="1">Belongs to the 4-hydroxybenzoyl-CoA thioesterase family.</text>
</comment>
<dbReference type="PANTHER" id="PTHR31793">
    <property type="entry name" value="4-HYDROXYBENZOYL-COA THIOESTERASE FAMILY MEMBER"/>
    <property type="match status" value="1"/>
</dbReference>
<dbReference type="NCBIfam" id="TIGR00051">
    <property type="entry name" value="YbgC/FadM family acyl-CoA thioesterase"/>
    <property type="match status" value="1"/>
</dbReference>
<evidence type="ECO:0000313" key="4">
    <source>
        <dbReference type="EMBL" id="QDV08783.1"/>
    </source>
</evidence>
<evidence type="ECO:0000256" key="3">
    <source>
        <dbReference type="SAM" id="MobiDB-lite"/>
    </source>
</evidence>
<proteinExistence type="inferred from homology"/>
<evidence type="ECO:0000256" key="1">
    <source>
        <dbReference type="ARBA" id="ARBA00005953"/>
    </source>
</evidence>
<name>A0A518EXH6_9BACT</name>
<dbReference type="EMBL" id="CP036434">
    <property type="protein sequence ID" value="QDV08783.1"/>
    <property type="molecule type" value="Genomic_DNA"/>
</dbReference>
<protein>
    <submittedName>
        <fullName evidence="4">Acyl-CoA thioester hydrolase YbgC</fullName>
        <ecNumber evidence="4">3.1.2.-</ecNumber>
    </submittedName>
</protein>
<feature type="region of interest" description="Disordered" evidence="3">
    <location>
        <begin position="1"/>
        <end position="26"/>
    </location>
</feature>
<dbReference type="AlphaFoldDB" id="A0A518EXH6"/>
<dbReference type="Gene3D" id="3.10.129.10">
    <property type="entry name" value="Hotdog Thioesterase"/>
    <property type="match status" value="1"/>
</dbReference>
<accession>A0A518EXH6</accession>
<organism evidence="4 5">
    <name type="scientific">Saltatorellus ferox</name>
    <dbReference type="NCBI Taxonomy" id="2528018"/>
    <lineage>
        <taxon>Bacteria</taxon>
        <taxon>Pseudomonadati</taxon>
        <taxon>Planctomycetota</taxon>
        <taxon>Planctomycetia</taxon>
        <taxon>Planctomycetia incertae sedis</taxon>
        <taxon>Saltatorellus</taxon>
    </lineage>
</organism>
<dbReference type="SUPFAM" id="SSF54637">
    <property type="entry name" value="Thioesterase/thiol ester dehydrase-isomerase"/>
    <property type="match status" value="1"/>
</dbReference>
<sequence>MQSASPSDPRSRPREAAERPQSFTHPATVRYAETDQMGVCHHANFLLYLEDARTAMMAARAVPYGELEKTGIGLPVRQVQVRYKSPAFYEDRLLVEVWIERMRSASVTFGYEIRREDKEAVTVLATAEIELACMDMATRRPRIFPKELRAAFSAD</sequence>
<dbReference type="PANTHER" id="PTHR31793:SF27">
    <property type="entry name" value="NOVEL THIOESTERASE SUPERFAMILY DOMAIN AND SAPOSIN A-TYPE DOMAIN CONTAINING PROTEIN (0610012H03RIK)"/>
    <property type="match status" value="1"/>
</dbReference>
<reference evidence="4 5" key="1">
    <citation type="submission" date="2019-02" db="EMBL/GenBank/DDBJ databases">
        <title>Deep-cultivation of Planctomycetes and their phenomic and genomic characterization uncovers novel biology.</title>
        <authorList>
            <person name="Wiegand S."/>
            <person name="Jogler M."/>
            <person name="Boedeker C."/>
            <person name="Pinto D."/>
            <person name="Vollmers J."/>
            <person name="Rivas-Marin E."/>
            <person name="Kohn T."/>
            <person name="Peeters S.H."/>
            <person name="Heuer A."/>
            <person name="Rast P."/>
            <person name="Oberbeckmann S."/>
            <person name="Bunk B."/>
            <person name="Jeske O."/>
            <person name="Meyerdierks A."/>
            <person name="Storesund J.E."/>
            <person name="Kallscheuer N."/>
            <person name="Luecker S."/>
            <person name="Lage O.M."/>
            <person name="Pohl T."/>
            <person name="Merkel B.J."/>
            <person name="Hornburger P."/>
            <person name="Mueller R.-W."/>
            <person name="Bruemmer F."/>
            <person name="Labrenz M."/>
            <person name="Spormann A.M."/>
            <person name="Op den Camp H."/>
            <person name="Overmann J."/>
            <person name="Amann R."/>
            <person name="Jetten M.S.M."/>
            <person name="Mascher T."/>
            <person name="Medema M.H."/>
            <person name="Devos D.P."/>
            <person name="Kaster A.-K."/>
            <person name="Ovreas L."/>
            <person name="Rohde M."/>
            <person name="Galperin M.Y."/>
            <person name="Jogler C."/>
        </authorList>
    </citation>
    <scope>NUCLEOTIDE SEQUENCE [LARGE SCALE GENOMIC DNA]</scope>
    <source>
        <strain evidence="4 5">Poly30</strain>
    </source>
</reference>
<feature type="compositionally biased region" description="Basic and acidic residues" evidence="3">
    <location>
        <begin position="9"/>
        <end position="18"/>
    </location>
</feature>
<dbReference type="EC" id="3.1.2.-" evidence="4"/>
<dbReference type="GO" id="GO:0047617">
    <property type="term" value="F:fatty acyl-CoA hydrolase activity"/>
    <property type="evidence" value="ECO:0007669"/>
    <property type="project" value="TreeGrafter"/>
</dbReference>
<dbReference type="InterPro" id="IPR006684">
    <property type="entry name" value="YbgC/YbaW"/>
</dbReference>
<dbReference type="InterPro" id="IPR029069">
    <property type="entry name" value="HotDog_dom_sf"/>
</dbReference>
<evidence type="ECO:0000313" key="5">
    <source>
        <dbReference type="Proteomes" id="UP000320390"/>
    </source>
</evidence>
<dbReference type="RefSeq" id="WP_145202044.1">
    <property type="nucleotide sequence ID" value="NZ_CP036434.1"/>
</dbReference>
<keyword evidence="2 4" id="KW-0378">Hydrolase</keyword>
<dbReference type="CDD" id="cd00586">
    <property type="entry name" value="4HBT"/>
    <property type="match status" value="1"/>
</dbReference>
<evidence type="ECO:0000256" key="2">
    <source>
        <dbReference type="ARBA" id="ARBA00022801"/>
    </source>
</evidence>
<dbReference type="PIRSF" id="PIRSF003230">
    <property type="entry name" value="YbgC"/>
    <property type="match status" value="1"/>
</dbReference>
<dbReference type="OrthoDB" id="9800856at2"/>
<dbReference type="InterPro" id="IPR050563">
    <property type="entry name" value="4-hydroxybenzoyl-CoA_TE"/>
</dbReference>
<dbReference type="Pfam" id="PF13279">
    <property type="entry name" value="4HBT_2"/>
    <property type="match status" value="1"/>
</dbReference>
<keyword evidence="5" id="KW-1185">Reference proteome</keyword>
<dbReference type="Proteomes" id="UP000320390">
    <property type="component" value="Chromosome"/>
</dbReference>
<gene>
    <name evidence="4" type="primary">ybgC_2</name>
    <name evidence="4" type="ORF">Poly30_43380</name>
</gene>